<dbReference type="AlphaFoldDB" id="A0AAD9PYJ3"/>
<accession>A0AAD9PYJ3</accession>
<dbReference type="GO" id="GO:0005634">
    <property type="term" value="C:nucleus"/>
    <property type="evidence" value="ECO:0007669"/>
    <property type="project" value="InterPro"/>
</dbReference>
<keyword evidence="2" id="KW-0963">Cytoplasm</keyword>
<dbReference type="PANTHER" id="PTHR31180:SF3">
    <property type="entry name" value="EXPRESSED SEQUENCE EH456644"/>
    <property type="match status" value="1"/>
</dbReference>
<name>A0AAD9PYJ3_ACRCE</name>
<evidence type="ECO:0000256" key="6">
    <source>
        <dbReference type="ARBA" id="ARBA00023273"/>
    </source>
</evidence>
<sequence length="268" mass="30501">MSYASQNVMPFVSELRATGHGELWDHTDEKKFQQFGWRCTNTESSYNTSTLIGNWNEQRFDINRISKPKPIPSQYNHYFETTYGSGYNTVDTSKVPEALKHLEGAHSGSGGRVAKFMVAVSYGNGVILCEQYEKLNGRYFKSLVRREFPRMFNIAAKGGPKLFIQDGDPSQNSCIACAAWPKLGAKLISIPARSPDINCIENIFNIIKGILKNDALKHNITFESYPQFCQRVVRTITNFNCDIIDKTIESMNTRMKLIIEMKGHRTKY</sequence>
<dbReference type="InterPro" id="IPR009524">
    <property type="entry name" value="CFAP68"/>
</dbReference>
<comment type="subcellular location">
    <subcellularLocation>
        <location evidence="1">Cytoplasm</location>
        <location evidence="1">Cytoskeleton</location>
        <location evidence="1">Flagellum axoneme</location>
    </subcellularLocation>
</comment>
<evidence type="ECO:0000313" key="9">
    <source>
        <dbReference type="EMBL" id="KAK2551338.1"/>
    </source>
</evidence>
<dbReference type="Proteomes" id="UP001249851">
    <property type="component" value="Unassembled WGS sequence"/>
</dbReference>
<evidence type="ECO:0000256" key="2">
    <source>
        <dbReference type="ARBA" id="ARBA00022490"/>
    </source>
</evidence>
<organism evidence="9 10">
    <name type="scientific">Acropora cervicornis</name>
    <name type="common">Staghorn coral</name>
    <dbReference type="NCBI Taxonomy" id="6130"/>
    <lineage>
        <taxon>Eukaryota</taxon>
        <taxon>Metazoa</taxon>
        <taxon>Cnidaria</taxon>
        <taxon>Anthozoa</taxon>
        <taxon>Hexacorallia</taxon>
        <taxon>Scleractinia</taxon>
        <taxon>Astrocoeniina</taxon>
        <taxon>Acroporidae</taxon>
        <taxon>Acropora</taxon>
    </lineage>
</organism>
<dbReference type="GO" id="GO:0030317">
    <property type="term" value="P:flagellated sperm motility"/>
    <property type="evidence" value="ECO:0007669"/>
    <property type="project" value="InterPro"/>
</dbReference>
<evidence type="ECO:0000313" key="10">
    <source>
        <dbReference type="Proteomes" id="UP001249851"/>
    </source>
</evidence>
<dbReference type="EMBL" id="JARQWQ010000098">
    <property type="protein sequence ID" value="KAK2551338.1"/>
    <property type="molecule type" value="Genomic_DNA"/>
</dbReference>
<comment type="function">
    <text evidence="7">Microtubule inner protein (MIP) part of the dynein-decorated doublet microtubules (DMTs) in cilia axoneme, which is required for motile cilia beating.</text>
</comment>
<evidence type="ECO:0000256" key="8">
    <source>
        <dbReference type="ARBA" id="ARBA00046435"/>
    </source>
</evidence>
<dbReference type="GO" id="GO:0003676">
    <property type="term" value="F:nucleic acid binding"/>
    <property type="evidence" value="ECO:0007669"/>
    <property type="project" value="InterPro"/>
</dbReference>
<evidence type="ECO:0000256" key="1">
    <source>
        <dbReference type="ARBA" id="ARBA00004611"/>
    </source>
</evidence>
<evidence type="ECO:0000256" key="3">
    <source>
        <dbReference type="ARBA" id="ARBA00022846"/>
    </source>
</evidence>
<evidence type="ECO:0000256" key="5">
    <source>
        <dbReference type="ARBA" id="ARBA00023212"/>
    </source>
</evidence>
<reference evidence="9" key="1">
    <citation type="journal article" date="2023" name="G3 (Bethesda)">
        <title>Whole genome assembly and annotation of the endangered Caribbean coral Acropora cervicornis.</title>
        <authorList>
            <person name="Selwyn J.D."/>
            <person name="Vollmer S.V."/>
        </authorList>
    </citation>
    <scope>NUCLEOTIDE SEQUENCE</scope>
    <source>
        <strain evidence="9">K2</strain>
    </source>
</reference>
<evidence type="ECO:0000256" key="4">
    <source>
        <dbReference type="ARBA" id="ARBA00023069"/>
    </source>
</evidence>
<dbReference type="PANTHER" id="PTHR31180">
    <property type="entry name" value="CILIA- AND FLAGELLA-ASSOCIATED PROTEIN 107-RELATED"/>
    <property type="match status" value="1"/>
</dbReference>
<proteinExistence type="predicted"/>
<evidence type="ECO:0000256" key="7">
    <source>
        <dbReference type="ARBA" id="ARBA00035003"/>
    </source>
</evidence>
<comment type="subunit">
    <text evidence="8">Microtubule inner protein component of sperm flagellar doublet microtubules.</text>
</comment>
<dbReference type="InterPro" id="IPR036397">
    <property type="entry name" value="RNaseH_sf"/>
</dbReference>
<keyword evidence="4" id="KW-0969">Cilium</keyword>
<dbReference type="GO" id="GO:0005930">
    <property type="term" value="C:axoneme"/>
    <property type="evidence" value="ECO:0007669"/>
    <property type="project" value="UniProtKB-ARBA"/>
</dbReference>
<keyword evidence="6" id="KW-0966">Cell projection</keyword>
<dbReference type="InterPro" id="IPR037662">
    <property type="entry name" value="CFAP68/107"/>
</dbReference>
<protein>
    <submittedName>
        <fullName evidence="9">UPF0686 protein C11orf1-like protein</fullName>
    </submittedName>
</protein>
<dbReference type="Pfam" id="PF06608">
    <property type="entry name" value="CFAP68"/>
    <property type="match status" value="1"/>
</dbReference>
<keyword evidence="3" id="KW-0282">Flagellum</keyword>
<keyword evidence="5" id="KW-0206">Cytoskeleton</keyword>
<dbReference type="Gene3D" id="3.30.420.10">
    <property type="entry name" value="Ribonuclease H-like superfamily/Ribonuclease H"/>
    <property type="match status" value="1"/>
</dbReference>
<reference evidence="9" key="2">
    <citation type="journal article" date="2023" name="Science">
        <title>Genomic signatures of disease resistance in endangered staghorn corals.</title>
        <authorList>
            <person name="Vollmer S.V."/>
            <person name="Selwyn J.D."/>
            <person name="Despard B.A."/>
            <person name="Roesel C.L."/>
        </authorList>
    </citation>
    <scope>NUCLEOTIDE SEQUENCE</scope>
    <source>
        <strain evidence="9">K2</strain>
    </source>
</reference>
<gene>
    <name evidence="9" type="ORF">P5673_027733</name>
</gene>
<keyword evidence="10" id="KW-1185">Reference proteome</keyword>
<comment type="caution">
    <text evidence="9">The sequence shown here is derived from an EMBL/GenBank/DDBJ whole genome shotgun (WGS) entry which is preliminary data.</text>
</comment>